<keyword evidence="1" id="KW-0813">Transport</keyword>
<name>A0A1D2N2X7_ORCCI</name>
<keyword evidence="6" id="KW-0407">Ion channel</keyword>
<evidence type="ECO:0000256" key="4">
    <source>
        <dbReference type="ARBA" id="ARBA00023065"/>
    </source>
</evidence>
<keyword evidence="4" id="KW-0406">Ion transport</keyword>
<evidence type="ECO:0000256" key="6">
    <source>
        <dbReference type="ARBA" id="ARBA00023303"/>
    </source>
</evidence>
<reference evidence="9 10" key="1">
    <citation type="journal article" date="2016" name="Genome Biol. Evol.">
        <title>Gene Family Evolution Reflects Adaptation to Soil Environmental Stressors in the Genome of the Collembolan Orchesella cincta.</title>
        <authorList>
            <person name="Faddeeva-Vakhrusheva A."/>
            <person name="Derks M.F."/>
            <person name="Anvar S.Y."/>
            <person name="Agamennone V."/>
            <person name="Suring W."/>
            <person name="Smit S."/>
            <person name="van Straalen N.M."/>
            <person name="Roelofs D."/>
        </authorList>
    </citation>
    <scope>NUCLEOTIDE SEQUENCE [LARGE SCALE GENOMIC DNA]</scope>
    <source>
        <tissue evidence="9">Mixed pool</tissue>
    </source>
</reference>
<feature type="compositionally biased region" description="Basic and acidic residues" evidence="7">
    <location>
        <begin position="155"/>
        <end position="165"/>
    </location>
</feature>
<feature type="region of interest" description="Disordered" evidence="7">
    <location>
        <begin position="105"/>
        <end position="165"/>
    </location>
</feature>
<keyword evidence="5" id="KW-0325">Glycoprotein</keyword>
<keyword evidence="3" id="KW-0040">ANK repeat</keyword>
<dbReference type="InterPro" id="IPR052076">
    <property type="entry name" value="TRP_cation_channel"/>
</dbReference>
<dbReference type="EMBL" id="LJIJ01000268">
    <property type="protein sequence ID" value="ODM99618.1"/>
    <property type="molecule type" value="Genomic_DNA"/>
</dbReference>
<evidence type="ECO:0000256" key="5">
    <source>
        <dbReference type="ARBA" id="ARBA00023180"/>
    </source>
</evidence>
<dbReference type="PANTHER" id="PTHR47143:SF1">
    <property type="entry name" value="ION_TRANS DOMAIN-CONTAINING PROTEIN"/>
    <property type="match status" value="1"/>
</dbReference>
<protein>
    <submittedName>
        <fullName evidence="9">Transient receptor potential cation channel subfamily A member 1</fullName>
    </submittedName>
</protein>
<dbReference type="GO" id="GO:0034220">
    <property type="term" value="P:monoatomic ion transmembrane transport"/>
    <property type="evidence" value="ECO:0007669"/>
    <property type="project" value="UniProtKB-KW"/>
</dbReference>
<keyword evidence="8" id="KW-0472">Membrane</keyword>
<evidence type="ECO:0000256" key="3">
    <source>
        <dbReference type="ARBA" id="ARBA00023043"/>
    </source>
</evidence>
<proteinExistence type="predicted"/>
<evidence type="ECO:0000256" key="8">
    <source>
        <dbReference type="SAM" id="Phobius"/>
    </source>
</evidence>
<evidence type="ECO:0000256" key="7">
    <source>
        <dbReference type="SAM" id="MobiDB-lite"/>
    </source>
</evidence>
<dbReference type="PANTHER" id="PTHR47143">
    <property type="entry name" value="TRANSIENT RECEPTOR POTENTIAL CATION CHANNEL PROTEIN PAINLESS"/>
    <property type="match status" value="1"/>
</dbReference>
<evidence type="ECO:0000313" key="9">
    <source>
        <dbReference type="EMBL" id="ODM99618.1"/>
    </source>
</evidence>
<keyword evidence="2" id="KW-0677">Repeat</keyword>
<accession>A0A1D2N2X7</accession>
<sequence length="165" mass="18140">MYGMVHYGRVELLSHDLSHKYLQMKWNAYGKYIHFSHLILYLCYLGILTSFASGYLKRDRAGGGVTTPPPVVTTGVVDYLDRSRTEAPLPEIDLLGLVSNRTLPGNTSGNKATHIHSTQQPSAKSSTSSSINGSWNAVGKEHNEFSRPGNDEDEGGRGEIRYTGP</sequence>
<keyword evidence="8" id="KW-1133">Transmembrane helix</keyword>
<dbReference type="AlphaFoldDB" id="A0A1D2N2X7"/>
<dbReference type="Proteomes" id="UP000094527">
    <property type="component" value="Unassembled WGS sequence"/>
</dbReference>
<evidence type="ECO:0000313" key="10">
    <source>
        <dbReference type="Proteomes" id="UP000094527"/>
    </source>
</evidence>
<gene>
    <name evidence="9" type="ORF">Ocin01_07065</name>
</gene>
<dbReference type="GO" id="GO:1902495">
    <property type="term" value="C:transmembrane transporter complex"/>
    <property type="evidence" value="ECO:0007669"/>
    <property type="project" value="TreeGrafter"/>
</dbReference>
<comment type="caution">
    <text evidence="9">The sequence shown here is derived from an EMBL/GenBank/DDBJ whole genome shotgun (WGS) entry which is preliminary data.</text>
</comment>
<keyword evidence="8" id="KW-0812">Transmembrane</keyword>
<dbReference type="GO" id="GO:0022857">
    <property type="term" value="F:transmembrane transporter activity"/>
    <property type="evidence" value="ECO:0007669"/>
    <property type="project" value="TreeGrafter"/>
</dbReference>
<organism evidence="9 10">
    <name type="scientific">Orchesella cincta</name>
    <name type="common">Springtail</name>
    <name type="synonym">Podura cincta</name>
    <dbReference type="NCBI Taxonomy" id="48709"/>
    <lineage>
        <taxon>Eukaryota</taxon>
        <taxon>Metazoa</taxon>
        <taxon>Ecdysozoa</taxon>
        <taxon>Arthropoda</taxon>
        <taxon>Hexapoda</taxon>
        <taxon>Collembola</taxon>
        <taxon>Entomobryomorpha</taxon>
        <taxon>Entomobryoidea</taxon>
        <taxon>Orchesellidae</taxon>
        <taxon>Orchesellinae</taxon>
        <taxon>Orchesella</taxon>
    </lineage>
</organism>
<feature type="transmembrane region" description="Helical" evidence="8">
    <location>
        <begin position="32"/>
        <end position="52"/>
    </location>
</feature>
<dbReference type="OrthoDB" id="1661883at2759"/>
<feature type="compositionally biased region" description="Low complexity" evidence="7">
    <location>
        <begin position="117"/>
        <end position="130"/>
    </location>
</feature>
<evidence type="ECO:0000256" key="1">
    <source>
        <dbReference type="ARBA" id="ARBA00022448"/>
    </source>
</evidence>
<dbReference type="STRING" id="48709.A0A1D2N2X7"/>
<keyword evidence="9" id="KW-0675">Receptor</keyword>
<keyword evidence="10" id="KW-1185">Reference proteome</keyword>
<evidence type="ECO:0000256" key="2">
    <source>
        <dbReference type="ARBA" id="ARBA00022737"/>
    </source>
</evidence>